<reference evidence="1 2" key="1">
    <citation type="journal article" date="2021" name="BMC Genomics">
        <title>Datura genome reveals duplications of psychoactive alkaloid biosynthetic genes and high mutation rate following tissue culture.</title>
        <authorList>
            <person name="Rajewski A."/>
            <person name="Carter-House D."/>
            <person name="Stajich J."/>
            <person name="Litt A."/>
        </authorList>
    </citation>
    <scope>NUCLEOTIDE SEQUENCE [LARGE SCALE GENOMIC DNA]</scope>
    <source>
        <strain evidence="1">AR-01</strain>
    </source>
</reference>
<dbReference type="EMBL" id="JACEIK010002618">
    <property type="protein sequence ID" value="MCD9638100.1"/>
    <property type="molecule type" value="Genomic_DNA"/>
</dbReference>
<evidence type="ECO:0000313" key="1">
    <source>
        <dbReference type="EMBL" id="MCD9638100.1"/>
    </source>
</evidence>
<evidence type="ECO:0000313" key="2">
    <source>
        <dbReference type="Proteomes" id="UP000823775"/>
    </source>
</evidence>
<name>A0ABS8UWA5_DATST</name>
<proteinExistence type="predicted"/>
<dbReference type="Proteomes" id="UP000823775">
    <property type="component" value="Unassembled WGS sequence"/>
</dbReference>
<protein>
    <submittedName>
        <fullName evidence="1">Uncharacterized protein</fullName>
    </submittedName>
</protein>
<feature type="non-terminal residue" evidence="1">
    <location>
        <position position="85"/>
    </location>
</feature>
<comment type="caution">
    <text evidence="1">The sequence shown here is derived from an EMBL/GenBank/DDBJ whole genome shotgun (WGS) entry which is preliminary data.</text>
</comment>
<sequence>MEIEVVGKGLKRLLKGTKGASSSSSKASSGPMALEFLDIRDKFHELEVGYILVEPKEFTLTMVREFYENWDTSFEESTKVKISGQ</sequence>
<gene>
    <name evidence="1" type="ORF">HAX54_021810</name>
</gene>
<keyword evidence="2" id="KW-1185">Reference proteome</keyword>
<accession>A0ABS8UWA5</accession>
<organism evidence="1 2">
    <name type="scientific">Datura stramonium</name>
    <name type="common">Jimsonweed</name>
    <name type="synonym">Common thornapple</name>
    <dbReference type="NCBI Taxonomy" id="4076"/>
    <lineage>
        <taxon>Eukaryota</taxon>
        <taxon>Viridiplantae</taxon>
        <taxon>Streptophyta</taxon>
        <taxon>Embryophyta</taxon>
        <taxon>Tracheophyta</taxon>
        <taxon>Spermatophyta</taxon>
        <taxon>Magnoliopsida</taxon>
        <taxon>eudicotyledons</taxon>
        <taxon>Gunneridae</taxon>
        <taxon>Pentapetalae</taxon>
        <taxon>asterids</taxon>
        <taxon>lamiids</taxon>
        <taxon>Solanales</taxon>
        <taxon>Solanaceae</taxon>
        <taxon>Solanoideae</taxon>
        <taxon>Datureae</taxon>
        <taxon>Datura</taxon>
    </lineage>
</organism>